<dbReference type="AlphaFoldDB" id="A0A0F9BR90"/>
<dbReference type="EMBL" id="LAZR01036602">
    <property type="protein sequence ID" value="KKL24415.1"/>
    <property type="molecule type" value="Genomic_DNA"/>
</dbReference>
<evidence type="ECO:0000313" key="1">
    <source>
        <dbReference type="EMBL" id="KKL24415.1"/>
    </source>
</evidence>
<reference evidence="1" key="1">
    <citation type="journal article" date="2015" name="Nature">
        <title>Complex archaea that bridge the gap between prokaryotes and eukaryotes.</title>
        <authorList>
            <person name="Spang A."/>
            <person name="Saw J.H."/>
            <person name="Jorgensen S.L."/>
            <person name="Zaremba-Niedzwiedzka K."/>
            <person name="Martijn J."/>
            <person name="Lind A.E."/>
            <person name="van Eijk R."/>
            <person name="Schleper C."/>
            <person name="Guy L."/>
            <person name="Ettema T.J."/>
        </authorList>
    </citation>
    <scope>NUCLEOTIDE SEQUENCE</scope>
</reference>
<comment type="caution">
    <text evidence="1">The sequence shown here is derived from an EMBL/GenBank/DDBJ whole genome shotgun (WGS) entry which is preliminary data.</text>
</comment>
<accession>A0A0F9BR90</accession>
<proteinExistence type="predicted"/>
<name>A0A0F9BR90_9ZZZZ</name>
<organism evidence="1">
    <name type="scientific">marine sediment metagenome</name>
    <dbReference type="NCBI Taxonomy" id="412755"/>
    <lineage>
        <taxon>unclassified sequences</taxon>
        <taxon>metagenomes</taxon>
        <taxon>ecological metagenomes</taxon>
    </lineage>
</organism>
<sequence length="97" mass="10630">MTKERQIKCRAKDGVFDDESVVRVKIVDSSGNDTEAECLAYGDSVQLQGEKDDVSGEADATLQIYCLQEKNDLAAVVLPQSTFQNGSTVIVRKSELM</sequence>
<protein>
    <submittedName>
        <fullName evidence="1">Uncharacterized protein</fullName>
    </submittedName>
</protein>
<gene>
    <name evidence="1" type="ORF">LCGC14_2415530</name>
</gene>